<comment type="caution">
    <text evidence="1">The sequence shown here is derived from an EMBL/GenBank/DDBJ whole genome shotgun (WGS) entry which is preliminary data.</text>
</comment>
<evidence type="ECO:0000313" key="1">
    <source>
        <dbReference type="EMBL" id="CAG8446640.1"/>
    </source>
</evidence>
<dbReference type="Proteomes" id="UP000789525">
    <property type="component" value="Unassembled WGS sequence"/>
</dbReference>
<sequence>MGNKLEPTPSQMGIISPHNTDGSDSNVEGANGAEFYTGNSLEASDGATVEDSNASELHDIEYSSGGENNTQGNSYTELEGEFNLNTYGSPNFDPTSKFDITELRGSSRQEFLDAVGEDSVFDDDNFSLNLSIPVRTDNKQKSSILMPLRHKKIGPSLRRENMKLQFDKNKRDELHVCEDQRREEEQQLQVLREQEWREINGQKQSRQEKGRCHEERQQRKEQPNQEQHRREKESLLKKQEQKEETIRREQLLQENECQQEQLRKSKEHQLQMQRQRQQEFSLLEKARQEHQIQQFFLQHSRLPSPARSSKDSSEPRIVPTEEPVTPLISMKTCYLPDMSLSSNDNREYRHMSDLGTGNQDNYRQLEIDKKNADLRINQLEKEIEQYCQLLQNERAKVRTYEIGDRANEPKERDNRRQIEKAEKEKLENRVNSLHKKYEALIRQLEYSKHYILRAEEERDEAKKALIVAKQEIAAMNEEHEHLKATAHSPTRNQRPNSRDVFSSWSVKTKSSLASRPQPDGTIRTLSSERRKNAIFSKGQHDISYSSRCSDSGSNQQRNYFYPEQNDDIWEENSKKKILRQNGQAQQKDNAEDDSGSREEYEHVDPKIVLRPTSSKGSQQSGHQYIDPGDTDRVEDLYENPQQETHLLSNNNCRHFNRAQRYYDELTGEKLLASSAEDNRQFISMRKSSHRDPSQESYDRTGEREYSKGYFREQNRRWRDVRNGKSYLRKRVRDVAETHLRNENDSGDHCEVPFIVETGTEKSYSATANLQQAFATLEHHNTNSCSVCMGENRTSNRNESKKRSKARLNHTDEHDTNYDAQETPDKALVKVINDLTDELTHLKIYYSNLVDEYHAIDPVDSKAVRTALAEEMKDAMDSMEMKGDQIAMLYDVHKRTVKSPSRPSQTTNKSNSFQPTSRHRNSTARSSKCATKVPSINLPRGTQRAQEVFKHDV</sequence>
<name>A0ACA9K1Q0_9GLOM</name>
<keyword evidence="2" id="KW-1185">Reference proteome</keyword>
<evidence type="ECO:0000313" key="2">
    <source>
        <dbReference type="Proteomes" id="UP000789525"/>
    </source>
</evidence>
<accession>A0ACA9K1Q0</accession>
<protein>
    <submittedName>
        <fullName evidence="1">2237_t:CDS:1</fullName>
    </submittedName>
</protein>
<dbReference type="EMBL" id="CAJVPT010000560">
    <property type="protein sequence ID" value="CAG8446640.1"/>
    <property type="molecule type" value="Genomic_DNA"/>
</dbReference>
<reference evidence="1" key="1">
    <citation type="submission" date="2021-06" db="EMBL/GenBank/DDBJ databases">
        <authorList>
            <person name="Kallberg Y."/>
            <person name="Tangrot J."/>
            <person name="Rosling A."/>
        </authorList>
    </citation>
    <scope>NUCLEOTIDE SEQUENCE</scope>
    <source>
        <strain evidence="1">CL356</strain>
    </source>
</reference>
<proteinExistence type="predicted"/>
<organism evidence="1 2">
    <name type="scientific">Acaulospora colombiana</name>
    <dbReference type="NCBI Taxonomy" id="27376"/>
    <lineage>
        <taxon>Eukaryota</taxon>
        <taxon>Fungi</taxon>
        <taxon>Fungi incertae sedis</taxon>
        <taxon>Mucoromycota</taxon>
        <taxon>Glomeromycotina</taxon>
        <taxon>Glomeromycetes</taxon>
        <taxon>Diversisporales</taxon>
        <taxon>Acaulosporaceae</taxon>
        <taxon>Acaulospora</taxon>
    </lineage>
</organism>
<gene>
    <name evidence="1" type="ORF">ACOLOM_LOCUS548</name>
</gene>